<proteinExistence type="inferred from homology"/>
<dbReference type="AlphaFoldDB" id="A0A6G1I1Q7"/>
<dbReference type="InterPro" id="IPR002347">
    <property type="entry name" value="SDR_fam"/>
</dbReference>
<dbReference type="OrthoDB" id="294295at2759"/>
<dbReference type="PANTHER" id="PTHR43639">
    <property type="entry name" value="OXIDOREDUCTASE, SHORT-CHAIN DEHYDROGENASE/REDUCTASE FAMILY (AFU_ORTHOLOGUE AFUA_5G02870)"/>
    <property type="match status" value="1"/>
</dbReference>
<gene>
    <name evidence="4" type="ORF">EJ06DRAFT_367635</name>
</gene>
<evidence type="ECO:0000313" key="5">
    <source>
        <dbReference type="Proteomes" id="UP000799640"/>
    </source>
</evidence>
<keyword evidence="5" id="KW-1185">Reference proteome</keyword>
<evidence type="ECO:0000313" key="4">
    <source>
        <dbReference type="EMBL" id="KAF2401915.1"/>
    </source>
</evidence>
<dbReference type="PANTHER" id="PTHR43639:SF1">
    <property type="entry name" value="SHORT-CHAIN DEHYDROGENASE_REDUCTASE FAMILY PROTEIN"/>
    <property type="match status" value="1"/>
</dbReference>
<evidence type="ECO:0000256" key="3">
    <source>
        <dbReference type="ARBA" id="ARBA00023002"/>
    </source>
</evidence>
<dbReference type="Proteomes" id="UP000799640">
    <property type="component" value="Unassembled WGS sequence"/>
</dbReference>
<dbReference type="NCBIfam" id="NF005559">
    <property type="entry name" value="PRK07231.1"/>
    <property type="match status" value="1"/>
</dbReference>
<dbReference type="GO" id="GO:0016491">
    <property type="term" value="F:oxidoreductase activity"/>
    <property type="evidence" value="ECO:0007669"/>
    <property type="project" value="UniProtKB-KW"/>
</dbReference>
<sequence length="255" mass="26513">MSTGRLTNKVTIVTGAGTGFGAGIAAKFASEGARVLVWDIDSASASAVASSLPNALGLAFEGDVTKPADWSRALETCVQKWGSVDVLVNNAGIVYPAMSSLDVEEKVVDRLWDVNVKPLYHSAKVLVPYWKERGGGGIVVNISSISAPRPRPNLVWYAASKGAVTATTRGLAAEMAPFGIRYNCIQPVIAETNMLTVIQGGTDTPEGRAALSANIPAGRMARPADVANAACYLASEEASFLTGVCLDVDGGRSLA</sequence>
<dbReference type="Gene3D" id="3.40.50.720">
    <property type="entry name" value="NAD(P)-binding Rossmann-like Domain"/>
    <property type="match status" value="1"/>
</dbReference>
<dbReference type="Pfam" id="PF13561">
    <property type="entry name" value="adh_short_C2"/>
    <property type="match status" value="1"/>
</dbReference>
<dbReference type="SUPFAM" id="SSF51735">
    <property type="entry name" value="NAD(P)-binding Rossmann-fold domains"/>
    <property type="match status" value="1"/>
</dbReference>
<evidence type="ECO:0000256" key="1">
    <source>
        <dbReference type="ARBA" id="ARBA00006484"/>
    </source>
</evidence>
<name>A0A6G1I1Q7_9PEZI</name>
<dbReference type="PRINTS" id="PR00081">
    <property type="entry name" value="GDHRDH"/>
</dbReference>
<accession>A0A6G1I1Q7</accession>
<dbReference type="InterPro" id="IPR036291">
    <property type="entry name" value="NAD(P)-bd_dom_sf"/>
</dbReference>
<reference evidence="4" key="1">
    <citation type="journal article" date="2020" name="Stud. Mycol.">
        <title>101 Dothideomycetes genomes: a test case for predicting lifestyles and emergence of pathogens.</title>
        <authorList>
            <person name="Haridas S."/>
            <person name="Albert R."/>
            <person name="Binder M."/>
            <person name="Bloem J."/>
            <person name="Labutti K."/>
            <person name="Salamov A."/>
            <person name="Andreopoulos B."/>
            <person name="Baker S."/>
            <person name="Barry K."/>
            <person name="Bills G."/>
            <person name="Bluhm B."/>
            <person name="Cannon C."/>
            <person name="Castanera R."/>
            <person name="Culley D."/>
            <person name="Daum C."/>
            <person name="Ezra D."/>
            <person name="Gonzalez J."/>
            <person name="Henrissat B."/>
            <person name="Kuo A."/>
            <person name="Liang C."/>
            <person name="Lipzen A."/>
            <person name="Lutzoni F."/>
            <person name="Magnuson J."/>
            <person name="Mondo S."/>
            <person name="Nolan M."/>
            <person name="Ohm R."/>
            <person name="Pangilinan J."/>
            <person name="Park H.-J."/>
            <person name="Ramirez L."/>
            <person name="Alfaro M."/>
            <person name="Sun H."/>
            <person name="Tritt A."/>
            <person name="Yoshinaga Y."/>
            <person name="Zwiers L.-H."/>
            <person name="Turgeon B."/>
            <person name="Goodwin S."/>
            <person name="Spatafora J."/>
            <person name="Crous P."/>
            <person name="Grigoriev I."/>
        </authorList>
    </citation>
    <scope>NUCLEOTIDE SEQUENCE</scope>
    <source>
        <strain evidence="4">CBS 262.69</strain>
    </source>
</reference>
<organism evidence="4 5">
    <name type="scientific">Trichodelitschia bisporula</name>
    <dbReference type="NCBI Taxonomy" id="703511"/>
    <lineage>
        <taxon>Eukaryota</taxon>
        <taxon>Fungi</taxon>
        <taxon>Dikarya</taxon>
        <taxon>Ascomycota</taxon>
        <taxon>Pezizomycotina</taxon>
        <taxon>Dothideomycetes</taxon>
        <taxon>Dothideomycetes incertae sedis</taxon>
        <taxon>Phaeotrichales</taxon>
        <taxon>Phaeotrichaceae</taxon>
        <taxon>Trichodelitschia</taxon>
    </lineage>
</organism>
<evidence type="ECO:0000256" key="2">
    <source>
        <dbReference type="ARBA" id="ARBA00022857"/>
    </source>
</evidence>
<dbReference type="PRINTS" id="PR00080">
    <property type="entry name" value="SDRFAMILY"/>
</dbReference>
<dbReference type="FunFam" id="3.40.50.720:FF:000084">
    <property type="entry name" value="Short-chain dehydrogenase reductase"/>
    <property type="match status" value="1"/>
</dbReference>
<keyword evidence="3" id="KW-0560">Oxidoreductase</keyword>
<comment type="similarity">
    <text evidence="1">Belongs to the short-chain dehydrogenases/reductases (SDR) family.</text>
</comment>
<keyword evidence="2" id="KW-0521">NADP</keyword>
<dbReference type="EMBL" id="ML996692">
    <property type="protein sequence ID" value="KAF2401915.1"/>
    <property type="molecule type" value="Genomic_DNA"/>
</dbReference>
<protein>
    <submittedName>
        <fullName evidence="4">Oxidoreductase ucpA</fullName>
    </submittedName>
</protein>